<proteinExistence type="predicted"/>
<comment type="caution">
    <text evidence="1">The sequence shown here is derived from an EMBL/GenBank/DDBJ whole genome shotgun (WGS) entry which is preliminary data.</text>
</comment>
<gene>
    <name evidence="1" type="ORF">L2E82_27445</name>
</gene>
<evidence type="ECO:0000313" key="1">
    <source>
        <dbReference type="EMBL" id="KAI3737442.1"/>
    </source>
</evidence>
<reference evidence="1 2" key="2">
    <citation type="journal article" date="2022" name="Mol. Ecol. Resour.">
        <title>The genomes of chicory, endive, great burdock and yacon provide insights into Asteraceae paleo-polyploidization history and plant inulin production.</title>
        <authorList>
            <person name="Fan W."/>
            <person name="Wang S."/>
            <person name="Wang H."/>
            <person name="Wang A."/>
            <person name="Jiang F."/>
            <person name="Liu H."/>
            <person name="Zhao H."/>
            <person name="Xu D."/>
            <person name="Zhang Y."/>
        </authorList>
    </citation>
    <scope>NUCLEOTIDE SEQUENCE [LARGE SCALE GENOMIC DNA]</scope>
    <source>
        <strain evidence="2">cv. Punajuju</strain>
        <tissue evidence="1">Leaves</tissue>
    </source>
</reference>
<reference evidence="2" key="1">
    <citation type="journal article" date="2022" name="Mol. Ecol. Resour.">
        <title>The genomes of chicory, endive, great burdock and yacon provide insights into Asteraceae palaeo-polyploidization history and plant inulin production.</title>
        <authorList>
            <person name="Fan W."/>
            <person name="Wang S."/>
            <person name="Wang H."/>
            <person name="Wang A."/>
            <person name="Jiang F."/>
            <person name="Liu H."/>
            <person name="Zhao H."/>
            <person name="Xu D."/>
            <person name="Zhang Y."/>
        </authorList>
    </citation>
    <scope>NUCLEOTIDE SEQUENCE [LARGE SCALE GENOMIC DNA]</scope>
    <source>
        <strain evidence="2">cv. Punajuju</strain>
    </source>
</reference>
<organism evidence="1 2">
    <name type="scientific">Cichorium intybus</name>
    <name type="common">Chicory</name>
    <dbReference type="NCBI Taxonomy" id="13427"/>
    <lineage>
        <taxon>Eukaryota</taxon>
        <taxon>Viridiplantae</taxon>
        <taxon>Streptophyta</taxon>
        <taxon>Embryophyta</taxon>
        <taxon>Tracheophyta</taxon>
        <taxon>Spermatophyta</taxon>
        <taxon>Magnoliopsida</taxon>
        <taxon>eudicotyledons</taxon>
        <taxon>Gunneridae</taxon>
        <taxon>Pentapetalae</taxon>
        <taxon>asterids</taxon>
        <taxon>campanulids</taxon>
        <taxon>Asterales</taxon>
        <taxon>Asteraceae</taxon>
        <taxon>Cichorioideae</taxon>
        <taxon>Cichorieae</taxon>
        <taxon>Cichoriinae</taxon>
        <taxon>Cichorium</taxon>
    </lineage>
</organism>
<protein>
    <submittedName>
        <fullName evidence="1">Uncharacterized protein</fullName>
    </submittedName>
</protein>
<accession>A0ACB9CTM2</accession>
<dbReference type="Proteomes" id="UP001055811">
    <property type="component" value="Linkage Group LG05"/>
</dbReference>
<dbReference type="EMBL" id="CM042013">
    <property type="protein sequence ID" value="KAI3737442.1"/>
    <property type="molecule type" value="Genomic_DNA"/>
</dbReference>
<sequence length="81" mass="9055">MSRICIRLSNLTFSTSETARRLSSSKLLAFIVSDRGSLNRRSEPLSEKGLVSSLGFCYCIIDQSPAIGCEREREREIGSRI</sequence>
<evidence type="ECO:0000313" key="2">
    <source>
        <dbReference type="Proteomes" id="UP001055811"/>
    </source>
</evidence>
<keyword evidence="2" id="KW-1185">Reference proteome</keyword>
<name>A0ACB9CTM2_CICIN</name>